<dbReference type="EMBL" id="JBBJBU010000015">
    <property type="protein sequence ID" value="KAK7202814.1"/>
    <property type="molecule type" value="Genomic_DNA"/>
</dbReference>
<gene>
    <name evidence="6" type="ORF">BZA70DRAFT_285088</name>
</gene>
<evidence type="ECO:0000256" key="2">
    <source>
        <dbReference type="ARBA" id="ARBA00022801"/>
    </source>
</evidence>
<feature type="compositionally biased region" description="Basic and acidic residues" evidence="4">
    <location>
        <begin position="1"/>
        <end position="10"/>
    </location>
</feature>
<protein>
    <submittedName>
        <fullName evidence="6">Low molecular weight phosphotyrosine protein phosphatase</fullName>
    </submittedName>
</protein>
<evidence type="ECO:0000256" key="3">
    <source>
        <dbReference type="ARBA" id="ARBA00022912"/>
    </source>
</evidence>
<evidence type="ECO:0000256" key="4">
    <source>
        <dbReference type="SAM" id="MobiDB-lite"/>
    </source>
</evidence>
<name>A0ABR1EYY0_9ASCO</name>
<evidence type="ECO:0000259" key="5">
    <source>
        <dbReference type="SMART" id="SM00226"/>
    </source>
</evidence>
<accession>A0ABR1EYY0</accession>
<dbReference type="Gene3D" id="3.40.50.2300">
    <property type="match status" value="1"/>
</dbReference>
<comment type="similarity">
    <text evidence="1">Belongs to the low molecular weight phosphotyrosine protein phosphatase family.</text>
</comment>
<keyword evidence="3" id="KW-0904">Protein phosphatase</keyword>
<dbReference type="InterPro" id="IPR023485">
    <property type="entry name" value="Ptyr_pPase"/>
</dbReference>
<evidence type="ECO:0000313" key="7">
    <source>
        <dbReference type="Proteomes" id="UP001498771"/>
    </source>
</evidence>
<dbReference type="PANTHER" id="PTHR11717:SF7">
    <property type="entry name" value="LOW MOLECULAR WEIGHT PHOSPHOTYROSINE PROTEIN PHOSPHATASE"/>
    <property type="match status" value="1"/>
</dbReference>
<feature type="region of interest" description="Disordered" evidence="4">
    <location>
        <begin position="1"/>
        <end position="21"/>
    </location>
</feature>
<evidence type="ECO:0000313" key="6">
    <source>
        <dbReference type="EMBL" id="KAK7202814.1"/>
    </source>
</evidence>
<dbReference type="SMART" id="SM00226">
    <property type="entry name" value="LMWPc"/>
    <property type="match status" value="1"/>
</dbReference>
<dbReference type="InterPro" id="IPR017867">
    <property type="entry name" value="Tyr_phospatase_low_mol_wt"/>
</dbReference>
<dbReference type="RefSeq" id="XP_064765847.1">
    <property type="nucleotide sequence ID" value="XM_064913670.1"/>
</dbReference>
<organism evidence="6 7">
    <name type="scientific">Myxozyma melibiosi</name>
    <dbReference type="NCBI Taxonomy" id="54550"/>
    <lineage>
        <taxon>Eukaryota</taxon>
        <taxon>Fungi</taxon>
        <taxon>Dikarya</taxon>
        <taxon>Ascomycota</taxon>
        <taxon>Saccharomycotina</taxon>
        <taxon>Lipomycetes</taxon>
        <taxon>Lipomycetales</taxon>
        <taxon>Lipomycetaceae</taxon>
        <taxon>Myxozyma</taxon>
    </lineage>
</organism>
<keyword evidence="2" id="KW-0378">Hydrolase</keyword>
<dbReference type="Pfam" id="PF01451">
    <property type="entry name" value="LMWPc"/>
    <property type="match status" value="1"/>
</dbReference>
<evidence type="ECO:0000256" key="1">
    <source>
        <dbReference type="ARBA" id="ARBA00011063"/>
    </source>
</evidence>
<feature type="domain" description="Phosphotyrosine protein phosphatase I" evidence="5">
    <location>
        <begin position="23"/>
        <end position="173"/>
    </location>
</feature>
<dbReference type="Proteomes" id="UP001498771">
    <property type="component" value="Unassembled WGS sequence"/>
</dbReference>
<comment type="caution">
    <text evidence="6">The sequence shown here is derived from an EMBL/GenBank/DDBJ whole genome shotgun (WGS) entry which is preliminary data.</text>
</comment>
<sequence length="181" mass="20467">MVESWSRSREPSPPPPPKTDDSIAVAFCCLGNICRSPMAEAIMRQRTKEMMLDTKITLIDSFGTSGFNAGDNPDRRTVQTCKANGVPIAHTSRQISKSDFHKFDYIFAMDRDNLEDLNYMRPRGIRAKIELFGTYCENPKLDRIVSDPYYGGPDGFQKSFKQLDHFTRVFLKTIEKGAGGE</sequence>
<dbReference type="CDD" id="cd16343">
    <property type="entry name" value="LMWPTP"/>
    <property type="match status" value="1"/>
</dbReference>
<dbReference type="PRINTS" id="PR00719">
    <property type="entry name" value="LMWPTPASE"/>
</dbReference>
<proteinExistence type="inferred from homology"/>
<keyword evidence="7" id="KW-1185">Reference proteome</keyword>
<dbReference type="SUPFAM" id="SSF52788">
    <property type="entry name" value="Phosphotyrosine protein phosphatases I"/>
    <property type="match status" value="1"/>
</dbReference>
<dbReference type="PANTHER" id="PTHR11717">
    <property type="entry name" value="LOW MOLECULAR WEIGHT PROTEIN TYROSINE PHOSPHATASE"/>
    <property type="match status" value="1"/>
</dbReference>
<dbReference type="InterPro" id="IPR036196">
    <property type="entry name" value="Ptyr_pPase_sf"/>
</dbReference>
<reference evidence="6 7" key="1">
    <citation type="submission" date="2024-03" db="EMBL/GenBank/DDBJ databases">
        <title>Genome-scale model development and genomic sequencing of the oleaginous clade Lipomyces.</title>
        <authorList>
            <consortium name="Lawrence Berkeley National Laboratory"/>
            <person name="Czajka J.J."/>
            <person name="Han Y."/>
            <person name="Kim J."/>
            <person name="Mondo S.J."/>
            <person name="Hofstad B.A."/>
            <person name="Robles A."/>
            <person name="Haridas S."/>
            <person name="Riley R."/>
            <person name="LaButti K."/>
            <person name="Pangilinan J."/>
            <person name="Andreopoulos W."/>
            <person name="Lipzen A."/>
            <person name="Yan J."/>
            <person name="Wang M."/>
            <person name="Ng V."/>
            <person name="Grigoriev I.V."/>
            <person name="Spatafora J.W."/>
            <person name="Magnuson J.K."/>
            <person name="Baker S.E."/>
            <person name="Pomraning K.R."/>
        </authorList>
    </citation>
    <scope>NUCLEOTIDE SEQUENCE [LARGE SCALE GENOMIC DNA]</scope>
    <source>
        <strain evidence="6 7">Phaff 52-87</strain>
    </source>
</reference>
<dbReference type="GeneID" id="90039182"/>
<dbReference type="InterPro" id="IPR050438">
    <property type="entry name" value="LMW_PTPase"/>
</dbReference>